<dbReference type="Gene3D" id="3.30.160.60">
    <property type="entry name" value="Classic Zinc Finger"/>
    <property type="match status" value="6"/>
</dbReference>
<dbReference type="PROSITE" id="PS00028">
    <property type="entry name" value="ZINC_FINGER_C2H2_1"/>
    <property type="match status" value="6"/>
</dbReference>
<keyword evidence="9" id="KW-0804">Transcription</keyword>
<dbReference type="SMART" id="SM00355">
    <property type="entry name" value="ZnF_C2H2"/>
    <property type="match status" value="7"/>
</dbReference>
<dbReference type="EMBL" id="JAODUO010000123">
    <property type="protein sequence ID" value="KAK2188743.1"/>
    <property type="molecule type" value="Genomic_DNA"/>
</dbReference>
<dbReference type="Proteomes" id="UP001209878">
    <property type="component" value="Unassembled WGS sequence"/>
</dbReference>
<feature type="domain" description="C2H2-type" evidence="13">
    <location>
        <begin position="785"/>
        <end position="812"/>
    </location>
</feature>
<evidence type="ECO:0000256" key="12">
    <source>
        <dbReference type="SAM" id="MobiDB-lite"/>
    </source>
</evidence>
<evidence type="ECO:0000256" key="9">
    <source>
        <dbReference type="ARBA" id="ARBA00023163"/>
    </source>
</evidence>
<evidence type="ECO:0000256" key="6">
    <source>
        <dbReference type="ARBA" id="ARBA00022833"/>
    </source>
</evidence>
<feature type="domain" description="SET" evidence="14">
    <location>
        <begin position="535"/>
        <end position="653"/>
    </location>
</feature>
<feature type="domain" description="C2H2-type" evidence="13">
    <location>
        <begin position="701"/>
        <end position="728"/>
    </location>
</feature>
<dbReference type="FunFam" id="3.30.160.60:FF:000100">
    <property type="entry name" value="Zinc finger 45-like"/>
    <property type="match status" value="1"/>
</dbReference>
<evidence type="ECO:0000313" key="15">
    <source>
        <dbReference type="EMBL" id="KAK2188743.1"/>
    </source>
</evidence>
<evidence type="ECO:0000313" key="16">
    <source>
        <dbReference type="Proteomes" id="UP001209878"/>
    </source>
</evidence>
<feature type="domain" description="C2H2-type" evidence="13">
    <location>
        <begin position="670"/>
        <end position="693"/>
    </location>
</feature>
<proteinExistence type="inferred from homology"/>
<keyword evidence="5 11" id="KW-0863">Zinc-finger</keyword>
<dbReference type="FunFam" id="3.30.160.60:FF:000464">
    <property type="entry name" value="Zinc finger and SCAN domain containing 25"/>
    <property type="match status" value="1"/>
</dbReference>
<evidence type="ECO:0000256" key="4">
    <source>
        <dbReference type="ARBA" id="ARBA00022737"/>
    </source>
</evidence>
<keyword evidence="8" id="KW-0238">DNA-binding</keyword>
<keyword evidence="10" id="KW-0539">Nucleus</keyword>
<dbReference type="SUPFAM" id="SSF82199">
    <property type="entry name" value="SET domain"/>
    <property type="match status" value="1"/>
</dbReference>
<comment type="subcellular location">
    <subcellularLocation>
        <location evidence="1">Nucleus</location>
    </subcellularLocation>
</comment>
<feature type="domain" description="C2H2-type" evidence="13">
    <location>
        <begin position="757"/>
        <end position="784"/>
    </location>
</feature>
<comment type="caution">
    <text evidence="15">The sequence shown here is derived from an EMBL/GenBank/DDBJ whole genome shotgun (WGS) entry which is preliminary data.</text>
</comment>
<comment type="similarity">
    <text evidence="2">Belongs to the krueppel C2H2-type zinc-finger protein family.</text>
</comment>
<evidence type="ECO:0000256" key="7">
    <source>
        <dbReference type="ARBA" id="ARBA00023015"/>
    </source>
</evidence>
<evidence type="ECO:0000259" key="14">
    <source>
        <dbReference type="PROSITE" id="PS50280"/>
    </source>
</evidence>
<keyword evidence="6" id="KW-0862">Zinc</keyword>
<feature type="compositionally biased region" description="Pro residues" evidence="12">
    <location>
        <begin position="357"/>
        <end position="368"/>
    </location>
</feature>
<dbReference type="GO" id="GO:0010468">
    <property type="term" value="P:regulation of gene expression"/>
    <property type="evidence" value="ECO:0007669"/>
    <property type="project" value="TreeGrafter"/>
</dbReference>
<dbReference type="Gene3D" id="2.170.270.10">
    <property type="entry name" value="SET domain"/>
    <property type="match status" value="1"/>
</dbReference>
<keyword evidence="7" id="KW-0805">Transcription regulation</keyword>
<dbReference type="PROSITE" id="PS50157">
    <property type="entry name" value="ZINC_FINGER_C2H2_2"/>
    <property type="match status" value="7"/>
</dbReference>
<dbReference type="GO" id="GO:0005634">
    <property type="term" value="C:nucleus"/>
    <property type="evidence" value="ECO:0007669"/>
    <property type="project" value="TreeGrafter"/>
</dbReference>
<feature type="domain" description="C2H2-type" evidence="13">
    <location>
        <begin position="729"/>
        <end position="756"/>
    </location>
</feature>
<sequence length="912" mass="100068">MNDTLDAISVQRLNRAVKSVVNAMPGSCPSSSVISGLGQLDVSAKSTSCVAVLTAPKVSTNVIGLQPPQSFMLSLDMAGRPLVPGHPDRTIIPGFPMPDMQNFSSLKPKRLTPFTGPIPLSQIMSGDRILPRLMPMPPRVLAPAIPSLSAVPPYHPSTAVLASSVPIGNLPPLSLPTVRFPPQPSPQSTPSHLQVLGKLPNSSYVTCFLPPPVAPPTSTKAPSMTLTPTMTLPHTAHLQLLVPQHMNMLPPSGPLSPATTQLLQSAIEAESLDSSLPSYHDSETLAPMSSLLSMISHNADDTQRLSVSQDASHDTDTGLHADFGDDHLLGGADMQCLQAAELEGTSMSPSQGGPDTLPSPPLPSPSPQASPDNPNSAQEVDVVTADTDDCDVTPSSLLDDNPVAHGNVTMNALVATDDTVLPLGSVTSTSLQTLAPSCGSQENQQAVTAVFDFVLQPESVKTTGLCKVNQNSVIMRTANIPVYPALDGAPTNKGRYCVDCNKMYRGESGCPTHATNYAVIADGHIPSRARLSIPPQLTLRAINNQTAPNFMGVIALETVASHTLFGPLLGNKTTKEQLERPTETAYVWELFDDGRQSQVLDCRNEELSNWLMFVKRARTSAEQNVMVYQEQDDIYFVTCKDIDPGTELLYWYARDYAKMLGVAWRPEDFFKCPTCSKQFPDMNSVKQHVRYAHPDMTRRRCKCQLCGHAFTCASKLNTHMLSHMGVKPHKCQYCGKQFTDGSNLRMHLRLHTGERKFACKLCKRTFRQKAHLDMHQLTHTGEKRLQCLFCERMFARAADVKQHAYMHTRERLYHCTHDNCTKVFWKKENFKRHLKVHMGVREFACAKCHKSFATSFHLKRHLGICKGPKTATHTELNAQTGAELGLSIAKRRIQKRQNVKFKEADANWECSL</sequence>
<evidence type="ECO:0000256" key="5">
    <source>
        <dbReference type="ARBA" id="ARBA00022771"/>
    </source>
</evidence>
<dbReference type="InterPro" id="IPR036236">
    <property type="entry name" value="Znf_C2H2_sf"/>
</dbReference>
<dbReference type="AlphaFoldDB" id="A0AAD9P5Z2"/>
<dbReference type="InterPro" id="IPR001214">
    <property type="entry name" value="SET_dom"/>
</dbReference>
<dbReference type="PANTHER" id="PTHR16515:SF2">
    <property type="entry name" value="PR DOMAIN ZINC FINGER PROTEIN 4"/>
    <property type="match status" value="1"/>
</dbReference>
<feature type="domain" description="C2H2-type" evidence="13">
    <location>
        <begin position="843"/>
        <end position="870"/>
    </location>
</feature>
<dbReference type="InterPro" id="IPR050331">
    <property type="entry name" value="Zinc_finger"/>
</dbReference>
<evidence type="ECO:0000259" key="13">
    <source>
        <dbReference type="PROSITE" id="PS50157"/>
    </source>
</evidence>
<gene>
    <name evidence="15" type="ORF">NP493_123g01016</name>
</gene>
<keyword evidence="4" id="KW-0677">Repeat</keyword>
<evidence type="ECO:0000256" key="1">
    <source>
        <dbReference type="ARBA" id="ARBA00004123"/>
    </source>
</evidence>
<protein>
    <recommendedName>
        <fullName evidence="17">PR domain zinc finger protein 4</fullName>
    </recommendedName>
</protein>
<feature type="region of interest" description="Disordered" evidence="12">
    <location>
        <begin position="345"/>
        <end position="380"/>
    </location>
</feature>
<evidence type="ECO:0000256" key="11">
    <source>
        <dbReference type="PROSITE-ProRule" id="PRU00042"/>
    </source>
</evidence>
<dbReference type="SUPFAM" id="SSF57667">
    <property type="entry name" value="beta-beta-alpha zinc fingers"/>
    <property type="match status" value="4"/>
</dbReference>
<evidence type="ECO:0000256" key="8">
    <source>
        <dbReference type="ARBA" id="ARBA00023125"/>
    </source>
</evidence>
<name>A0AAD9P5Z2_RIDPI</name>
<keyword evidence="16" id="KW-1185">Reference proteome</keyword>
<dbReference type="PROSITE" id="PS50280">
    <property type="entry name" value="SET"/>
    <property type="match status" value="1"/>
</dbReference>
<dbReference type="Pfam" id="PF00096">
    <property type="entry name" value="zf-C2H2"/>
    <property type="match status" value="3"/>
</dbReference>
<dbReference type="PANTHER" id="PTHR16515">
    <property type="entry name" value="PR DOMAIN ZINC FINGER PROTEIN"/>
    <property type="match status" value="1"/>
</dbReference>
<dbReference type="InterPro" id="IPR013087">
    <property type="entry name" value="Znf_C2H2_type"/>
</dbReference>
<evidence type="ECO:0008006" key="17">
    <source>
        <dbReference type="Google" id="ProtNLM"/>
    </source>
</evidence>
<reference evidence="15" key="1">
    <citation type="journal article" date="2023" name="Mol. Biol. Evol.">
        <title>Third-Generation Sequencing Reveals the Adaptive Role of the Epigenome in Three Deep-Sea Polychaetes.</title>
        <authorList>
            <person name="Perez M."/>
            <person name="Aroh O."/>
            <person name="Sun Y."/>
            <person name="Lan Y."/>
            <person name="Juniper S.K."/>
            <person name="Young C.R."/>
            <person name="Angers B."/>
            <person name="Qian P.Y."/>
        </authorList>
    </citation>
    <scope>NUCLEOTIDE SEQUENCE</scope>
    <source>
        <strain evidence="15">R07B-5</strain>
    </source>
</reference>
<feature type="domain" description="C2H2-type" evidence="13">
    <location>
        <begin position="813"/>
        <end position="842"/>
    </location>
</feature>
<accession>A0AAD9P5Z2</accession>
<keyword evidence="3" id="KW-0479">Metal-binding</keyword>
<organism evidence="15 16">
    <name type="scientific">Ridgeia piscesae</name>
    <name type="common">Tubeworm</name>
    <dbReference type="NCBI Taxonomy" id="27915"/>
    <lineage>
        <taxon>Eukaryota</taxon>
        <taxon>Metazoa</taxon>
        <taxon>Spiralia</taxon>
        <taxon>Lophotrochozoa</taxon>
        <taxon>Annelida</taxon>
        <taxon>Polychaeta</taxon>
        <taxon>Sedentaria</taxon>
        <taxon>Canalipalpata</taxon>
        <taxon>Sabellida</taxon>
        <taxon>Siboglinidae</taxon>
        <taxon>Ridgeia</taxon>
    </lineage>
</organism>
<evidence type="ECO:0000256" key="10">
    <source>
        <dbReference type="ARBA" id="ARBA00023242"/>
    </source>
</evidence>
<dbReference type="GO" id="GO:0008270">
    <property type="term" value="F:zinc ion binding"/>
    <property type="evidence" value="ECO:0007669"/>
    <property type="project" value="UniProtKB-KW"/>
</dbReference>
<dbReference type="InterPro" id="IPR046341">
    <property type="entry name" value="SET_dom_sf"/>
</dbReference>
<dbReference type="Pfam" id="PF21549">
    <property type="entry name" value="PRDM2_PR"/>
    <property type="match status" value="1"/>
</dbReference>
<evidence type="ECO:0000256" key="3">
    <source>
        <dbReference type="ARBA" id="ARBA00022723"/>
    </source>
</evidence>
<evidence type="ECO:0000256" key="2">
    <source>
        <dbReference type="ARBA" id="ARBA00006991"/>
    </source>
</evidence>